<dbReference type="InterPro" id="IPR050770">
    <property type="entry name" value="Intradiol_RC_Dioxygenase"/>
</dbReference>
<dbReference type="InterPro" id="IPR000627">
    <property type="entry name" value="Intradiol_dOase_C"/>
</dbReference>
<keyword evidence="2" id="KW-0223">Dioxygenase</keyword>
<proteinExistence type="inferred from homology"/>
<dbReference type="Pfam" id="PF12391">
    <property type="entry name" value="PCDO_beta_N"/>
    <property type="match status" value="1"/>
</dbReference>
<dbReference type="InterPro" id="IPR015889">
    <property type="entry name" value="Intradiol_dOase_core"/>
</dbReference>
<keyword evidence="3" id="KW-0560">Oxidoreductase</keyword>
<evidence type="ECO:0000256" key="1">
    <source>
        <dbReference type="ARBA" id="ARBA00007825"/>
    </source>
</evidence>
<evidence type="ECO:0000313" key="6">
    <source>
        <dbReference type="EMBL" id="GIF09214.1"/>
    </source>
</evidence>
<evidence type="ECO:0000256" key="3">
    <source>
        <dbReference type="ARBA" id="ARBA00023002"/>
    </source>
</evidence>
<dbReference type="Proteomes" id="UP000629619">
    <property type="component" value="Unassembled WGS sequence"/>
</dbReference>
<dbReference type="Pfam" id="PF00775">
    <property type="entry name" value="Dioxygenase_C"/>
    <property type="match status" value="1"/>
</dbReference>
<evidence type="ECO:0000313" key="7">
    <source>
        <dbReference type="Proteomes" id="UP000629619"/>
    </source>
</evidence>
<gene>
    <name evidence="6" type="ORF">Asi03nite_67520</name>
</gene>
<dbReference type="GO" id="GO:0008199">
    <property type="term" value="F:ferric iron binding"/>
    <property type="evidence" value="ECO:0007669"/>
    <property type="project" value="InterPro"/>
</dbReference>
<feature type="domain" description="Intradiol ring-cleavage dioxygenases" evidence="5">
    <location>
        <begin position="148"/>
        <end position="176"/>
    </location>
</feature>
<dbReference type="PANTHER" id="PTHR33711:SF10">
    <property type="entry name" value="INTRADIOL RING-CLEAVAGE DIOXYGENASES DOMAIN-CONTAINING PROTEIN"/>
    <property type="match status" value="1"/>
</dbReference>
<reference evidence="6" key="1">
    <citation type="submission" date="2021-01" db="EMBL/GenBank/DDBJ databases">
        <title>Whole genome shotgun sequence of Actinoplanes siamensis NBRC 109076.</title>
        <authorList>
            <person name="Komaki H."/>
            <person name="Tamura T."/>
        </authorList>
    </citation>
    <scope>NUCLEOTIDE SEQUENCE</scope>
    <source>
        <strain evidence="6">NBRC 109076</strain>
    </source>
</reference>
<dbReference type="InterPro" id="IPR024756">
    <property type="entry name" value="PCDO_beta_N"/>
</dbReference>
<dbReference type="SUPFAM" id="SSF49482">
    <property type="entry name" value="Aromatic compound dioxygenase"/>
    <property type="match status" value="1"/>
</dbReference>
<feature type="region of interest" description="Disordered" evidence="4">
    <location>
        <begin position="1"/>
        <end position="53"/>
    </location>
</feature>
<dbReference type="GO" id="GO:0018578">
    <property type="term" value="F:protocatechuate 3,4-dioxygenase activity"/>
    <property type="evidence" value="ECO:0007669"/>
    <property type="project" value="InterPro"/>
</dbReference>
<accession>A0A919NDG6</accession>
<dbReference type="PROSITE" id="PS00083">
    <property type="entry name" value="INTRADIOL_DIOXYGENAS"/>
    <property type="match status" value="1"/>
</dbReference>
<evidence type="ECO:0000256" key="2">
    <source>
        <dbReference type="ARBA" id="ARBA00022964"/>
    </source>
</evidence>
<dbReference type="InterPro" id="IPR012785">
    <property type="entry name" value="Protocat_dOase_b"/>
</dbReference>
<sequence>MGEQQAGRARADDGDLGTHAPTFRGGRPRGKGPFAPDPSRGTPRGPAPGRRVWPAACRTASVPEVNTQAEIDQEIEAAAQQPGGPQPRIDYAPYRSSVLRHPKQPLHLVDPESVELWAPAFGHRDVADDEADLTIQHAGTPLGERIVVTGRVLDGDGRPVAGQLVEVWQANAAGRYRHQRDQHPAPHDPNFTGVGRCLTGPDGTYRFQTIKPGPYPWRNHLNAWRPAHIHFSVFGTEFTQRLVTQMYFPGDPLFRYDPIYQSITDPKARELLVAQYDHDLTTPEWNTGYRWDVVLTGTHRTPLDTGDPS</sequence>
<comment type="similarity">
    <text evidence="1">Belongs to the intradiol ring-cleavage dioxygenase family.</text>
</comment>
<dbReference type="PANTHER" id="PTHR33711">
    <property type="entry name" value="DIOXYGENASE, PUTATIVE (AFU_ORTHOLOGUE AFUA_2G02910)-RELATED"/>
    <property type="match status" value="1"/>
</dbReference>
<organism evidence="6 7">
    <name type="scientific">Actinoplanes siamensis</name>
    <dbReference type="NCBI Taxonomy" id="1223317"/>
    <lineage>
        <taxon>Bacteria</taxon>
        <taxon>Bacillati</taxon>
        <taxon>Actinomycetota</taxon>
        <taxon>Actinomycetes</taxon>
        <taxon>Micromonosporales</taxon>
        <taxon>Micromonosporaceae</taxon>
        <taxon>Actinoplanes</taxon>
    </lineage>
</organism>
<evidence type="ECO:0000259" key="5">
    <source>
        <dbReference type="PROSITE" id="PS00083"/>
    </source>
</evidence>
<dbReference type="AlphaFoldDB" id="A0A919NDG6"/>
<dbReference type="NCBIfam" id="TIGR02422">
    <property type="entry name" value="protocat_beta"/>
    <property type="match status" value="1"/>
</dbReference>
<comment type="caution">
    <text evidence="6">The sequence shown here is derived from an EMBL/GenBank/DDBJ whole genome shotgun (WGS) entry which is preliminary data.</text>
</comment>
<dbReference type="Gene3D" id="2.60.130.10">
    <property type="entry name" value="Aromatic compound dioxygenase"/>
    <property type="match status" value="1"/>
</dbReference>
<dbReference type="GO" id="GO:0019619">
    <property type="term" value="P:3,4-dihydroxybenzoate catabolic process"/>
    <property type="evidence" value="ECO:0007669"/>
    <property type="project" value="InterPro"/>
</dbReference>
<keyword evidence="7" id="KW-1185">Reference proteome</keyword>
<name>A0A919NDG6_9ACTN</name>
<dbReference type="EMBL" id="BOMW01000078">
    <property type="protein sequence ID" value="GIF09214.1"/>
    <property type="molecule type" value="Genomic_DNA"/>
</dbReference>
<feature type="compositionally biased region" description="Low complexity" evidence="4">
    <location>
        <begin position="38"/>
        <end position="51"/>
    </location>
</feature>
<evidence type="ECO:0000256" key="4">
    <source>
        <dbReference type="SAM" id="MobiDB-lite"/>
    </source>
</evidence>
<protein>
    <recommendedName>
        <fullName evidence="5">Intradiol ring-cleavage dioxygenases domain-containing protein</fullName>
    </recommendedName>
</protein>